<dbReference type="InterPro" id="IPR001680">
    <property type="entry name" value="WD40_rpt"/>
</dbReference>
<evidence type="ECO:0008006" key="4">
    <source>
        <dbReference type="Google" id="ProtNLM"/>
    </source>
</evidence>
<dbReference type="InterPro" id="IPR015943">
    <property type="entry name" value="WD40/YVTN_repeat-like_dom_sf"/>
</dbReference>
<gene>
    <name evidence="2" type="ORF">HF086_014535</name>
</gene>
<feature type="repeat" description="WD" evidence="1">
    <location>
        <begin position="11"/>
        <end position="45"/>
    </location>
</feature>
<comment type="caution">
    <text evidence="2">The sequence shown here is derived from an EMBL/GenBank/DDBJ whole genome shotgun (WGS) entry which is preliminary data.</text>
</comment>
<dbReference type="EMBL" id="JACEFF010000710">
    <property type="protein sequence ID" value="KAH9632451.1"/>
    <property type="molecule type" value="Genomic_DNA"/>
</dbReference>
<dbReference type="GO" id="GO:0000462">
    <property type="term" value="P:maturation of SSU-rRNA from tricistronic rRNA transcript (SSU-rRNA, 5.8S rRNA, LSU-rRNA)"/>
    <property type="evidence" value="ECO:0007669"/>
    <property type="project" value="InterPro"/>
</dbReference>
<dbReference type="Proteomes" id="UP000814243">
    <property type="component" value="Unassembled WGS sequence"/>
</dbReference>
<dbReference type="AlphaFoldDB" id="A0A922M9G5"/>
<dbReference type="InterPro" id="IPR046351">
    <property type="entry name" value="UTP4"/>
</dbReference>
<dbReference type="GO" id="GO:0032040">
    <property type="term" value="C:small-subunit processome"/>
    <property type="evidence" value="ECO:0007669"/>
    <property type="project" value="TreeGrafter"/>
</dbReference>
<dbReference type="Gene3D" id="2.130.10.10">
    <property type="entry name" value="YVTN repeat-like/Quinoprotein amine dehydrogenase"/>
    <property type="match status" value="1"/>
</dbReference>
<name>A0A922M9G5_SPOEX</name>
<dbReference type="Pfam" id="PF00400">
    <property type="entry name" value="WD40"/>
    <property type="match status" value="1"/>
</dbReference>
<organism evidence="2 3">
    <name type="scientific">Spodoptera exigua</name>
    <name type="common">Beet armyworm</name>
    <name type="synonym">Noctua fulgens</name>
    <dbReference type="NCBI Taxonomy" id="7107"/>
    <lineage>
        <taxon>Eukaryota</taxon>
        <taxon>Metazoa</taxon>
        <taxon>Ecdysozoa</taxon>
        <taxon>Arthropoda</taxon>
        <taxon>Hexapoda</taxon>
        <taxon>Insecta</taxon>
        <taxon>Pterygota</taxon>
        <taxon>Neoptera</taxon>
        <taxon>Endopterygota</taxon>
        <taxon>Lepidoptera</taxon>
        <taxon>Glossata</taxon>
        <taxon>Ditrysia</taxon>
        <taxon>Noctuoidea</taxon>
        <taxon>Noctuidae</taxon>
        <taxon>Amphipyrinae</taxon>
        <taxon>Spodoptera</taxon>
    </lineage>
</organism>
<dbReference type="GO" id="GO:0003723">
    <property type="term" value="F:RNA binding"/>
    <property type="evidence" value="ECO:0007669"/>
    <property type="project" value="TreeGrafter"/>
</dbReference>
<dbReference type="SUPFAM" id="SSF50978">
    <property type="entry name" value="WD40 repeat-like"/>
    <property type="match status" value="1"/>
</dbReference>
<dbReference type="SMART" id="SM00320">
    <property type="entry name" value="WD40"/>
    <property type="match status" value="4"/>
</dbReference>
<dbReference type="GO" id="GO:0034455">
    <property type="term" value="C:t-UTP complex"/>
    <property type="evidence" value="ECO:0007669"/>
    <property type="project" value="TreeGrafter"/>
</dbReference>
<dbReference type="InterPro" id="IPR036322">
    <property type="entry name" value="WD40_repeat_dom_sf"/>
</dbReference>
<dbReference type="PANTHER" id="PTHR44163:SF1">
    <property type="entry name" value="U3 SMALL NUCLEOLAR RNA-ASSOCIATED PROTEIN 4 HOMOLOG"/>
    <property type="match status" value="1"/>
</dbReference>
<dbReference type="PROSITE" id="PS50082">
    <property type="entry name" value="WD_REPEATS_2"/>
    <property type="match status" value="1"/>
</dbReference>
<sequence>MACKVHRVRYYNPKPQPINCVSFNKTSKQIAVARGDASIEIWDLNYAPYLVKFIPGVENGSVEALGWAKNRLLSTGLGGALIEWDLEKLCLKTTVLLTGYAAWCLDVNPDNTLVAVGTEQGYVNLYNVDNDEIVYRKLFDKQEGRILCCKFNNKGDVLVTVWEDLYFGMALLGTRGLVIHGEKLISVGVDGYLTFSSYPPKWVMRLPPMIPAPRSSICVQKKLLLLRYSNHLEVWKLGLYATNNDGNVLISNVNTTLDSSQTENNDLEQDSTIDVISRAKAENTQKQTLKLTGKPTKLVSVQTKGKKQIQCCALSPSGELVVYSTASNIRMLKLDTEDEEQSNISLSKLLINGLPEGGYLQAKSILHLYISKKSPKGVTYLVVADTVGCISVWTQNAKKFEFYVSLPQYHCLPSALVVDSQREYLIVTYVDQKEAVEPVAKRKSKPGSKNVGLRIVPIKYLAGFHWMDQDEAVTLEVLPENIVSQLPPIAATKRHGHI</sequence>
<accession>A0A922M9G5</accession>
<dbReference type="PANTHER" id="PTHR44163">
    <property type="entry name" value="U3 SMALL NUCLEOLAR RNA-ASSOCIATED PROTEIN 4 HOMOLOG"/>
    <property type="match status" value="1"/>
</dbReference>
<dbReference type="GO" id="GO:0030686">
    <property type="term" value="C:90S preribosome"/>
    <property type="evidence" value="ECO:0007669"/>
    <property type="project" value="InterPro"/>
</dbReference>
<protein>
    <recommendedName>
        <fullName evidence="4">WD repeat-containing protein 55 homolog</fullName>
    </recommendedName>
</protein>
<keyword evidence="1" id="KW-0853">WD repeat</keyword>
<reference evidence="2" key="1">
    <citation type="journal article" date="2021" name="G3 (Bethesda)">
        <title>Genome and transcriptome analysis of the beet armyworm Spodoptera exigua reveals targets for pest control. .</title>
        <authorList>
            <person name="Simon S."/>
            <person name="Breeschoten T."/>
            <person name="Jansen H.J."/>
            <person name="Dirks R.P."/>
            <person name="Schranz M.E."/>
            <person name="Ros V.I.D."/>
        </authorList>
    </citation>
    <scope>NUCLEOTIDE SEQUENCE</scope>
    <source>
        <strain evidence="2">TB_SE_WUR_2020</strain>
    </source>
</reference>
<evidence type="ECO:0000313" key="2">
    <source>
        <dbReference type="EMBL" id="KAH9632451.1"/>
    </source>
</evidence>
<proteinExistence type="predicted"/>
<evidence type="ECO:0000313" key="3">
    <source>
        <dbReference type="Proteomes" id="UP000814243"/>
    </source>
</evidence>
<evidence type="ECO:0000256" key="1">
    <source>
        <dbReference type="PROSITE-ProRule" id="PRU00221"/>
    </source>
</evidence>